<name>A0A0B1T7U4_OESDE</name>
<dbReference type="InterPro" id="IPR011009">
    <property type="entry name" value="Kinase-like_dom_sf"/>
</dbReference>
<evidence type="ECO:0000313" key="2">
    <source>
        <dbReference type="Proteomes" id="UP000053660"/>
    </source>
</evidence>
<keyword evidence="2" id="KW-1185">Reference proteome</keyword>
<dbReference type="SUPFAM" id="SSF56112">
    <property type="entry name" value="Protein kinase-like (PK-like)"/>
    <property type="match status" value="1"/>
</dbReference>
<protein>
    <recommendedName>
        <fullName evidence="3">Protein kinase domain-containing protein</fullName>
    </recommendedName>
</protein>
<dbReference type="AlphaFoldDB" id="A0A0B1T7U4"/>
<sequence>MLAYTRSIETLSGKEPTAVDDLISCIYMLTEFVLGYVPWSKAKEKQAIIDWKKQVERWDRVEDDESRVLLNNYSRIFEWLREQPSLYTIDYEALYELLLRSPEPGSAADQSLFGFSNPLNDVYEHGFAEKKGSK</sequence>
<reference evidence="1 2" key="1">
    <citation type="submission" date="2014-03" db="EMBL/GenBank/DDBJ databases">
        <title>Draft genome of the hookworm Oesophagostomum dentatum.</title>
        <authorList>
            <person name="Mitreva M."/>
        </authorList>
    </citation>
    <scope>NUCLEOTIDE SEQUENCE [LARGE SCALE GENOMIC DNA]</scope>
    <source>
        <strain evidence="1 2">OD-Hann</strain>
    </source>
</reference>
<proteinExistence type="predicted"/>
<dbReference type="OrthoDB" id="5773790at2759"/>
<dbReference type="Proteomes" id="UP000053660">
    <property type="component" value="Unassembled WGS sequence"/>
</dbReference>
<accession>A0A0B1T7U4</accession>
<evidence type="ECO:0008006" key="3">
    <source>
        <dbReference type="Google" id="ProtNLM"/>
    </source>
</evidence>
<organism evidence="1 2">
    <name type="scientific">Oesophagostomum dentatum</name>
    <name type="common">Nodular worm</name>
    <dbReference type="NCBI Taxonomy" id="61180"/>
    <lineage>
        <taxon>Eukaryota</taxon>
        <taxon>Metazoa</taxon>
        <taxon>Ecdysozoa</taxon>
        <taxon>Nematoda</taxon>
        <taxon>Chromadorea</taxon>
        <taxon>Rhabditida</taxon>
        <taxon>Rhabditina</taxon>
        <taxon>Rhabditomorpha</taxon>
        <taxon>Strongyloidea</taxon>
        <taxon>Strongylidae</taxon>
        <taxon>Oesophagostomum</taxon>
    </lineage>
</organism>
<gene>
    <name evidence="1" type="ORF">OESDEN_06764</name>
</gene>
<feature type="non-terminal residue" evidence="1">
    <location>
        <position position="134"/>
    </location>
</feature>
<evidence type="ECO:0000313" key="1">
    <source>
        <dbReference type="EMBL" id="KHJ93324.1"/>
    </source>
</evidence>
<dbReference type="EMBL" id="KN550826">
    <property type="protein sequence ID" value="KHJ93324.1"/>
    <property type="molecule type" value="Genomic_DNA"/>
</dbReference>
<dbReference type="Gene3D" id="1.10.510.10">
    <property type="entry name" value="Transferase(Phosphotransferase) domain 1"/>
    <property type="match status" value="1"/>
</dbReference>